<dbReference type="Proteomes" id="UP000305848">
    <property type="component" value="Unassembled WGS sequence"/>
</dbReference>
<evidence type="ECO:0000313" key="2">
    <source>
        <dbReference type="EMBL" id="TKK66910.1"/>
    </source>
</evidence>
<keyword evidence="3" id="KW-1185">Reference proteome</keyword>
<accession>A0A4U3KWW3</accession>
<comment type="caution">
    <text evidence="2">The sequence shown here is derived from an EMBL/GenBank/DDBJ whole genome shotgun (WGS) entry which is preliminary data.</text>
</comment>
<dbReference type="RefSeq" id="WP_137262727.1">
    <property type="nucleotide sequence ID" value="NZ_SZQL01000013.1"/>
</dbReference>
<dbReference type="InterPro" id="IPR036873">
    <property type="entry name" value="Rhodanese-like_dom_sf"/>
</dbReference>
<gene>
    <name evidence="2" type="ORF">FC093_15525</name>
</gene>
<keyword evidence="1" id="KW-0732">Signal</keyword>
<dbReference type="AlphaFoldDB" id="A0A4U3KWW3"/>
<name>A0A4U3KWW3_9BACT</name>
<organism evidence="2 3">
    <name type="scientific">Ilyomonas limi</name>
    <dbReference type="NCBI Taxonomy" id="2575867"/>
    <lineage>
        <taxon>Bacteria</taxon>
        <taxon>Pseudomonadati</taxon>
        <taxon>Bacteroidota</taxon>
        <taxon>Chitinophagia</taxon>
        <taxon>Chitinophagales</taxon>
        <taxon>Chitinophagaceae</taxon>
        <taxon>Ilyomonas</taxon>
    </lineage>
</organism>
<feature type="chain" id="PRO_5020869319" evidence="1">
    <location>
        <begin position="25"/>
        <end position="148"/>
    </location>
</feature>
<evidence type="ECO:0000313" key="3">
    <source>
        <dbReference type="Proteomes" id="UP000305848"/>
    </source>
</evidence>
<dbReference type="SUPFAM" id="SSF52821">
    <property type="entry name" value="Rhodanese/Cell cycle control phosphatase"/>
    <property type="match status" value="1"/>
</dbReference>
<evidence type="ECO:0000256" key="1">
    <source>
        <dbReference type="SAM" id="SignalP"/>
    </source>
</evidence>
<dbReference type="EMBL" id="SZQL01000013">
    <property type="protein sequence ID" value="TKK66910.1"/>
    <property type="molecule type" value="Genomic_DNA"/>
</dbReference>
<dbReference type="Gene3D" id="3.40.250.10">
    <property type="entry name" value="Rhodanese-like domain"/>
    <property type="match status" value="1"/>
</dbReference>
<protein>
    <submittedName>
        <fullName evidence="2">Rhodanese-like domain-containing protein</fullName>
    </submittedName>
</protein>
<reference evidence="2 3" key="1">
    <citation type="submission" date="2019-05" db="EMBL/GenBank/DDBJ databases">
        <title>Panacibacter sp. strain 17mud1-8 Genome sequencing and assembly.</title>
        <authorList>
            <person name="Chhetri G."/>
        </authorList>
    </citation>
    <scope>NUCLEOTIDE SEQUENCE [LARGE SCALE GENOMIC DNA]</scope>
    <source>
        <strain evidence="2 3">17mud1-8</strain>
    </source>
</reference>
<dbReference type="OrthoDB" id="760650at2"/>
<sequence>MKKRLIIKLIVVIAVLFFVDNSYAQNPVNWTSNQLVEPSALADTINAKKDLPVIISVGPGAVIPNSIHAGMASETAGLNRLKTQLKDLPKDRKIIIYCGCCPFEHCPNVRPAINVLKAMNFTNYYLLNLPDNIKKDWIDKGYPILESE</sequence>
<feature type="signal peptide" evidence="1">
    <location>
        <begin position="1"/>
        <end position="24"/>
    </location>
</feature>
<proteinExistence type="predicted"/>